<feature type="transmembrane region" description="Helical" evidence="6">
    <location>
        <begin position="162"/>
        <end position="181"/>
    </location>
</feature>
<evidence type="ECO:0000256" key="3">
    <source>
        <dbReference type="ARBA" id="ARBA00022692"/>
    </source>
</evidence>
<keyword evidence="9" id="KW-1185">Reference proteome</keyword>
<gene>
    <name evidence="8" type="ORF">BKE38_25865</name>
</gene>
<evidence type="ECO:0000256" key="5">
    <source>
        <dbReference type="ARBA" id="ARBA00023136"/>
    </source>
</evidence>
<dbReference type="InterPro" id="IPR050638">
    <property type="entry name" value="AA-Vitamin_Transporters"/>
</dbReference>
<dbReference type="Proteomes" id="UP000188879">
    <property type="component" value="Unassembled WGS sequence"/>
</dbReference>
<reference evidence="8 9" key="1">
    <citation type="submission" date="2016-10" db="EMBL/GenBank/DDBJ databases">
        <title>Draft Genome sequence of Roseomonas sp. strain M3.</title>
        <authorList>
            <person name="Subhash Y."/>
            <person name="Lee S."/>
        </authorList>
    </citation>
    <scope>NUCLEOTIDE SEQUENCE [LARGE SCALE GENOMIC DNA]</scope>
    <source>
        <strain evidence="8 9">M3</strain>
    </source>
</reference>
<evidence type="ECO:0000259" key="7">
    <source>
        <dbReference type="Pfam" id="PF00892"/>
    </source>
</evidence>
<feature type="transmembrane region" description="Helical" evidence="6">
    <location>
        <begin position="193"/>
        <end position="214"/>
    </location>
</feature>
<feature type="transmembrane region" description="Helical" evidence="6">
    <location>
        <begin position="136"/>
        <end position="156"/>
    </location>
</feature>
<evidence type="ECO:0000256" key="1">
    <source>
        <dbReference type="ARBA" id="ARBA00004141"/>
    </source>
</evidence>
<dbReference type="OrthoDB" id="20414at2"/>
<evidence type="ECO:0000256" key="2">
    <source>
        <dbReference type="ARBA" id="ARBA00007362"/>
    </source>
</evidence>
<comment type="similarity">
    <text evidence="2">Belongs to the EamA transporter family.</text>
</comment>
<keyword evidence="4 6" id="KW-1133">Transmembrane helix</keyword>
<feature type="transmembrane region" description="Helical" evidence="6">
    <location>
        <begin position="261"/>
        <end position="280"/>
    </location>
</feature>
<protein>
    <recommendedName>
        <fullName evidence="7">EamA domain-containing protein</fullName>
    </recommendedName>
</protein>
<feature type="domain" description="EamA" evidence="7">
    <location>
        <begin position="19"/>
        <end position="149"/>
    </location>
</feature>
<feature type="transmembrane region" description="Helical" evidence="6">
    <location>
        <begin position="19"/>
        <end position="40"/>
    </location>
</feature>
<evidence type="ECO:0000313" key="9">
    <source>
        <dbReference type="Proteomes" id="UP000188879"/>
    </source>
</evidence>
<dbReference type="RefSeq" id="WP_076960151.1">
    <property type="nucleotide sequence ID" value="NZ_MLCO01000331.1"/>
</dbReference>
<feature type="domain" description="EamA" evidence="7">
    <location>
        <begin position="163"/>
        <end position="302"/>
    </location>
</feature>
<keyword evidence="3 6" id="KW-0812">Transmembrane</keyword>
<feature type="transmembrane region" description="Helical" evidence="6">
    <location>
        <begin position="79"/>
        <end position="98"/>
    </location>
</feature>
<accession>A0A1V2GW64</accession>
<dbReference type="InterPro" id="IPR037185">
    <property type="entry name" value="EmrE-like"/>
</dbReference>
<comment type="subcellular location">
    <subcellularLocation>
        <location evidence="1">Membrane</location>
        <topology evidence="1">Multi-pass membrane protein</topology>
    </subcellularLocation>
</comment>
<dbReference type="PANTHER" id="PTHR32322:SF2">
    <property type="entry name" value="EAMA DOMAIN-CONTAINING PROTEIN"/>
    <property type="match status" value="1"/>
</dbReference>
<dbReference type="GO" id="GO:0016020">
    <property type="term" value="C:membrane"/>
    <property type="evidence" value="ECO:0007669"/>
    <property type="project" value="UniProtKB-SubCell"/>
</dbReference>
<evidence type="ECO:0000313" key="8">
    <source>
        <dbReference type="EMBL" id="ONG45997.1"/>
    </source>
</evidence>
<evidence type="ECO:0000256" key="6">
    <source>
        <dbReference type="SAM" id="Phobius"/>
    </source>
</evidence>
<keyword evidence="5 6" id="KW-0472">Membrane</keyword>
<sequence length="305" mass="31508">MSATTACQSPNAGPARLDLLLFLVMSLVWGSTWIAAKAGINAVPPVFFAACRYVLVGGLLLALVPGVARLLAGPGAARLWLTGTLVNTGTYATLLWGMQHVASGVAGLVNLPMVAIGLYALELLRGEARLTWRHPAALVLGLAGLAVLFRQDAAIAGGGMEMLGILAILAGTFSYCLGSVLSRPLLQQGVTPFQLTGAQAVVGAVGLSLVSAALEPVTPADFATLAEPLPLASLLFMVIFGTFTAYTIYLRLMRNWGASKAGLYAFVSPVVALLLGRLAYDEPLGLDQAAAALLLLGAAVIAVRK</sequence>
<dbReference type="Pfam" id="PF00892">
    <property type="entry name" value="EamA"/>
    <property type="match status" value="2"/>
</dbReference>
<proteinExistence type="inferred from homology"/>
<feature type="transmembrane region" description="Helical" evidence="6">
    <location>
        <begin position="104"/>
        <end position="124"/>
    </location>
</feature>
<feature type="transmembrane region" description="Helical" evidence="6">
    <location>
        <begin position="229"/>
        <end position="249"/>
    </location>
</feature>
<name>A0A1V2GW64_9PROT</name>
<dbReference type="SUPFAM" id="SSF103481">
    <property type="entry name" value="Multidrug resistance efflux transporter EmrE"/>
    <property type="match status" value="1"/>
</dbReference>
<dbReference type="EMBL" id="MLCO01000331">
    <property type="protein sequence ID" value="ONG45997.1"/>
    <property type="molecule type" value="Genomic_DNA"/>
</dbReference>
<feature type="transmembrane region" description="Helical" evidence="6">
    <location>
        <begin position="46"/>
        <end position="67"/>
    </location>
</feature>
<dbReference type="InterPro" id="IPR000620">
    <property type="entry name" value="EamA_dom"/>
</dbReference>
<evidence type="ECO:0000256" key="4">
    <source>
        <dbReference type="ARBA" id="ARBA00022989"/>
    </source>
</evidence>
<feature type="transmembrane region" description="Helical" evidence="6">
    <location>
        <begin position="286"/>
        <end position="303"/>
    </location>
</feature>
<dbReference type="PANTHER" id="PTHR32322">
    <property type="entry name" value="INNER MEMBRANE TRANSPORTER"/>
    <property type="match status" value="1"/>
</dbReference>
<dbReference type="AlphaFoldDB" id="A0A1V2GW64"/>
<organism evidence="8 9">
    <name type="scientific">Teichococcus deserti</name>
    <dbReference type="NCBI Taxonomy" id="1817963"/>
    <lineage>
        <taxon>Bacteria</taxon>
        <taxon>Pseudomonadati</taxon>
        <taxon>Pseudomonadota</taxon>
        <taxon>Alphaproteobacteria</taxon>
        <taxon>Acetobacterales</taxon>
        <taxon>Roseomonadaceae</taxon>
        <taxon>Roseomonas</taxon>
    </lineage>
</organism>
<comment type="caution">
    <text evidence="8">The sequence shown here is derived from an EMBL/GenBank/DDBJ whole genome shotgun (WGS) entry which is preliminary data.</text>
</comment>